<keyword evidence="4 6" id="KW-1133">Transmembrane helix</keyword>
<dbReference type="PANTHER" id="PTHR23427:SF2">
    <property type="entry name" value="SURFEIT LOCUS PROTEIN 1"/>
    <property type="match status" value="1"/>
</dbReference>
<comment type="similarity">
    <text evidence="2 6">Belongs to the SURF1 family.</text>
</comment>
<protein>
    <recommendedName>
        <fullName evidence="6">SURF1-like protein</fullName>
    </recommendedName>
</protein>
<dbReference type="PROSITE" id="PS50895">
    <property type="entry name" value="SURF1"/>
    <property type="match status" value="1"/>
</dbReference>
<evidence type="ECO:0000313" key="9">
    <source>
        <dbReference type="Proteomes" id="UP000185469"/>
    </source>
</evidence>
<proteinExistence type="inferred from homology"/>
<evidence type="ECO:0000256" key="6">
    <source>
        <dbReference type="RuleBase" id="RU363076"/>
    </source>
</evidence>
<dbReference type="AlphaFoldDB" id="A0A1L7CYQ7"/>
<dbReference type="InterPro" id="IPR045214">
    <property type="entry name" value="Surf1/Surf4"/>
</dbReference>
<feature type="compositionally biased region" description="Low complexity" evidence="7">
    <location>
        <begin position="287"/>
        <end position="307"/>
    </location>
</feature>
<gene>
    <name evidence="8" type="ORF">CSPHI_08260</name>
</gene>
<evidence type="ECO:0000313" key="8">
    <source>
        <dbReference type="EMBL" id="APT91029.1"/>
    </source>
</evidence>
<keyword evidence="6" id="KW-1003">Cell membrane</keyword>
<keyword evidence="9" id="KW-1185">Reference proteome</keyword>
<evidence type="ECO:0000256" key="4">
    <source>
        <dbReference type="ARBA" id="ARBA00022989"/>
    </source>
</evidence>
<dbReference type="PANTHER" id="PTHR23427">
    <property type="entry name" value="SURFEIT LOCUS PROTEIN"/>
    <property type="match status" value="1"/>
</dbReference>
<dbReference type="Pfam" id="PF02104">
    <property type="entry name" value="SURF1"/>
    <property type="match status" value="1"/>
</dbReference>
<reference evidence="8 9" key="1">
    <citation type="submission" date="2014-08" db="EMBL/GenBank/DDBJ databases">
        <title>Complete genome sequence of Corynebacterium sphenisci CECT 5990(T) (=DSM 44792(T)), isolated from healthy wild penguins.</title>
        <authorList>
            <person name="Ruckert C."/>
            <person name="Albersmeier A."/>
            <person name="Winkler A."/>
            <person name="Kalinowski J."/>
        </authorList>
    </citation>
    <scope>NUCLEOTIDE SEQUENCE [LARGE SCALE GENOMIC DNA]</scope>
    <source>
        <strain evidence="8 9">DSM 44792</strain>
    </source>
</reference>
<sequence length="340" mass="36979">MGSRIRQFLTPGWVLAAVVAIAFAYLAFTVLAPWQLGKNTATQERNHQLREAFETDPVPAAEVFDPAGRIPEGAEWRRVELTGRYQVREQAQLRNRPVESVPAVQVLTVFRAADGRAFLVNRGWVPPAEGRTPDIEPAPAGEVTIRGYARRGERTPERPPIVDADAVQVYGIDTAQIGELIGAEVAPDWVQLAEEQPGGLNPIPLPQLESGPYLSYGIQWIFFGFAAPLTVLWFVYAEVRERRREQEEQAEHEAALAAARRGGAAPAPRPGAGYSAADATARRDAAEPGAAPATPAGSDPGDRSAAGDAEEERARRLAARYGGSGHTEALHRSRRGRERF</sequence>
<dbReference type="GO" id="GO:0005886">
    <property type="term" value="C:plasma membrane"/>
    <property type="evidence" value="ECO:0007669"/>
    <property type="project" value="UniProtKB-SubCell"/>
</dbReference>
<evidence type="ECO:0000256" key="5">
    <source>
        <dbReference type="ARBA" id="ARBA00023136"/>
    </source>
</evidence>
<dbReference type="CDD" id="cd06662">
    <property type="entry name" value="SURF1"/>
    <property type="match status" value="1"/>
</dbReference>
<accession>A0A1L7CYQ7</accession>
<keyword evidence="3 6" id="KW-0812">Transmembrane</keyword>
<feature type="compositionally biased region" description="Low complexity" evidence="7">
    <location>
        <begin position="255"/>
        <end position="279"/>
    </location>
</feature>
<feature type="transmembrane region" description="Helical" evidence="6">
    <location>
        <begin position="213"/>
        <end position="236"/>
    </location>
</feature>
<evidence type="ECO:0000256" key="7">
    <source>
        <dbReference type="SAM" id="MobiDB-lite"/>
    </source>
</evidence>
<name>A0A1L7CYQ7_9CORY</name>
<dbReference type="KEGG" id="csph:CSPHI_08260"/>
<dbReference type="RefSeq" id="WP_075692367.1">
    <property type="nucleotide sequence ID" value="NZ_CP009248.1"/>
</dbReference>
<dbReference type="EMBL" id="CP009248">
    <property type="protein sequence ID" value="APT91029.1"/>
    <property type="molecule type" value="Genomic_DNA"/>
</dbReference>
<keyword evidence="5 6" id="KW-0472">Membrane</keyword>
<comment type="subcellular location">
    <subcellularLocation>
        <location evidence="6">Cell membrane</location>
        <topology evidence="6">Multi-pass membrane protein</topology>
    </subcellularLocation>
    <subcellularLocation>
        <location evidence="1">Membrane</location>
    </subcellularLocation>
</comment>
<feature type="transmembrane region" description="Helical" evidence="6">
    <location>
        <begin position="12"/>
        <end position="34"/>
    </location>
</feature>
<dbReference type="Proteomes" id="UP000185469">
    <property type="component" value="Chromosome"/>
</dbReference>
<evidence type="ECO:0000256" key="2">
    <source>
        <dbReference type="ARBA" id="ARBA00007165"/>
    </source>
</evidence>
<dbReference type="InterPro" id="IPR002994">
    <property type="entry name" value="Surf1/Shy1"/>
</dbReference>
<dbReference type="STRING" id="1437874.CSPHI_08260"/>
<organism evidence="8 9">
    <name type="scientific">Corynebacterium sphenisci DSM 44792</name>
    <dbReference type="NCBI Taxonomy" id="1437874"/>
    <lineage>
        <taxon>Bacteria</taxon>
        <taxon>Bacillati</taxon>
        <taxon>Actinomycetota</taxon>
        <taxon>Actinomycetes</taxon>
        <taxon>Mycobacteriales</taxon>
        <taxon>Corynebacteriaceae</taxon>
        <taxon>Corynebacterium</taxon>
    </lineage>
</organism>
<feature type="region of interest" description="Disordered" evidence="7">
    <location>
        <begin position="247"/>
        <end position="340"/>
    </location>
</feature>
<evidence type="ECO:0000256" key="1">
    <source>
        <dbReference type="ARBA" id="ARBA00004370"/>
    </source>
</evidence>
<evidence type="ECO:0000256" key="3">
    <source>
        <dbReference type="ARBA" id="ARBA00022692"/>
    </source>
</evidence>